<dbReference type="Gene3D" id="3.40.50.1450">
    <property type="entry name" value="HybD-like"/>
    <property type="match status" value="1"/>
</dbReference>
<accession>E8MXZ5</accession>
<dbReference type="Proteomes" id="UP000008922">
    <property type="component" value="Chromosome"/>
</dbReference>
<organism evidence="5 6">
    <name type="scientific">Anaerolinea thermophila (strain DSM 14523 / JCM 11388 / NBRC 100420 / UNI-1)</name>
    <dbReference type="NCBI Taxonomy" id="926569"/>
    <lineage>
        <taxon>Bacteria</taxon>
        <taxon>Bacillati</taxon>
        <taxon>Chloroflexota</taxon>
        <taxon>Anaerolineae</taxon>
        <taxon>Anaerolineales</taxon>
        <taxon>Anaerolineaceae</taxon>
        <taxon>Anaerolinea</taxon>
    </lineage>
</organism>
<dbReference type="eggNOG" id="COG0680">
    <property type="taxonomic scope" value="Bacteria"/>
</dbReference>
<evidence type="ECO:0000256" key="4">
    <source>
        <dbReference type="ARBA" id="ARBA00022801"/>
    </source>
</evidence>
<dbReference type="PANTHER" id="PTHR30302:SF1">
    <property type="entry name" value="HYDROGENASE 2 MATURATION PROTEASE"/>
    <property type="match status" value="1"/>
</dbReference>
<dbReference type="EC" id="3.4.-.-" evidence="5"/>
<name>E8MXZ5_ANATU</name>
<keyword evidence="6" id="KW-1185">Reference proteome</keyword>
<dbReference type="InParanoid" id="E8MXZ5"/>
<evidence type="ECO:0000256" key="2">
    <source>
        <dbReference type="ARBA" id="ARBA00022670"/>
    </source>
</evidence>
<sequence>MGIGNPLNGDDAAGVVAIQRLRIVLRRRGATEEGISGDASSFFQRKMVLIEANQAPENFTGLLRQISPQIVFLIDAAWMDCAPGTICVIPWQEMGGFSASTHVQPPSMFARYLTEQIDCQVFTLGIQPQSLEFGSPLTLPVQRSVNRLVRELSRSFSGNNVISQG</sequence>
<evidence type="ECO:0000256" key="1">
    <source>
        <dbReference type="ARBA" id="ARBA00006814"/>
    </source>
</evidence>
<dbReference type="Pfam" id="PF01750">
    <property type="entry name" value="HycI"/>
    <property type="match status" value="1"/>
</dbReference>
<proteinExistence type="inferred from homology"/>
<evidence type="ECO:0000313" key="5">
    <source>
        <dbReference type="EMBL" id="BAJ64226.1"/>
    </source>
</evidence>
<reference evidence="5 6" key="1">
    <citation type="submission" date="2010-12" db="EMBL/GenBank/DDBJ databases">
        <title>Whole genome sequence of Anaerolinea thermophila UNI-1.</title>
        <authorList>
            <person name="Narita-Yamada S."/>
            <person name="Kishi E."/>
            <person name="Watanabe Y."/>
            <person name="Takasaki K."/>
            <person name="Ankai A."/>
            <person name="Oguchi A."/>
            <person name="Fukui S."/>
            <person name="Takahashi M."/>
            <person name="Yashiro I."/>
            <person name="Hosoyama A."/>
            <person name="Sekiguchi Y."/>
            <person name="Hanada S."/>
            <person name="Fujita N."/>
        </authorList>
    </citation>
    <scope>NUCLEOTIDE SEQUENCE [LARGE SCALE GENOMIC DNA]</scope>
    <source>
        <strain evidence="6">DSM 14523 / JCM 11388 / NBRC 100420 / UNI-1</strain>
    </source>
</reference>
<dbReference type="PANTHER" id="PTHR30302">
    <property type="entry name" value="HYDROGENASE 1 MATURATION PROTEASE"/>
    <property type="match status" value="1"/>
</dbReference>
<dbReference type="HOGENOM" id="CLU_099037_4_1_0"/>
<dbReference type="SUPFAM" id="SSF53163">
    <property type="entry name" value="HybD-like"/>
    <property type="match status" value="1"/>
</dbReference>
<dbReference type="GO" id="GO:0008047">
    <property type="term" value="F:enzyme activator activity"/>
    <property type="evidence" value="ECO:0007669"/>
    <property type="project" value="InterPro"/>
</dbReference>
<dbReference type="AlphaFoldDB" id="E8MXZ5"/>
<dbReference type="NCBIfam" id="TIGR00072">
    <property type="entry name" value="hydrog_prot"/>
    <property type="match status" value="1"/>
</dbReference>
<gene>
    <name evidence="5" type="ordered locus">ANT_22000</name>
</gene>
<dbReference type="EMBL" id="AP012029">
    <property type="protein sequence ID" value="BAJ64226.1"/>
    <property type="molecule type" value="Genomic_DNA"/>
</dbReference>
<dbReference type="InterPro" id="IPR023430">
    <property type="entry name" value="Pept_HybD-like_dom_sf"/>
</dbReference>
<dbReference type="RefSeq" id="WP_013560595.1">
    <property type="nucleotide sequence ID" value="NC_014960.1"/>
</dbReference>
<keyword evidence="3" id="KW-0064">Aspartyl protease</keyword>
<dbReference type="STRING" id="926569.ANT_22000"/>
<dbReference type="GO" id="GO:0016485">
    <property type="term" value="P:protein processing"/>
    <property type="evidence" value="ECO:0007669"/>
    <property type="project" value="TreeGrafter"/>
</dbReference>
<keyword evidence="4 5" id="KW-0378">Hydrolase</keyword>
<dbReference type="GO" id="GO:0004190">
    <property type="term" value="F:aspartic-type endopeptidase activity"/>
    <property type="evidence" value="ECO:0007669"/>
    <property type="project" value="UniProtKB-KW"/>
</dbReference>
<protein>
    <submittedName>
        <fullName evidence="5">Hydrogenase maturation protease</fullName>
        <ecNumber evidence="5">3.4.-.-</ecNumber>
    </submittedName>
</protein>
<dbReference type="InterPro" id="IPR000671">
    <property type="entry name" value="Peptidase_A31"/>
</dbReference>
<dbReference type="KEGG" id="atm:ANT_22000"/>
<comment type="similarity">
    <text evidence="1">Belongs to the peptidase A31 family.</text>
</comment>
<evidence type="ECO:0000256" key="3">
    <source>
        <dbReference type="ARBA" id="ARBA00022750"/>
    </source>
</evidence>
<evidence type="ECO:0000313" key="6">
    <source>
        <dbReference type="Proteomes" id="UP000008922"/>
    </source>
</evidence>
<keyword evidence="2 5" id="KW-0645">Protease</keyword>